<proteinExistence type="predicted"/>
<dbReference type="EnsemblMetazoa" id="PPA45246.1">
    <property type="protein sequence ID" value="PPA45246.1"/>
    <property type="gene ID" value="WBGene00283615"/>
</dbReference>
<feature type="transmembrane region" description="Helical" evidence="2">
    <location>
        <begin position="132"/>
        <end position="159"/>
    </location>
</feature>
<feature type="compositionally biased region" description="Basic and acidic residues" evidence="1">
    <location>
        <begin position="200"/>
        <end position="218"/>
    </location>
</feature>
<evidence type="ECO:0000256" key="1">
    <source>
        <dbReference type="SAM" id="MobiDB-lite"/>
    </source>
</evidence>
<keyword evidence="2" id="KW-0812">Transmembrane</keyword>
<protein>
    <submittedName>
        <fullName evidence="4">Uncharacterized protein</fullName>
    </submittedName>
</protein>
<reference evidence="5" key="1">
    <citation type="journal article" date="2008" name="Nat. Genet.">
        <title>The Pristionchus pacificus genome provides a unique perspective on nematode lifestyle and parasitism.</title>
        <authorList>
            <person name="Dieterich C."/>
            <person name="Clifton S.W."/>
            <person name="Schuster L.N."/>
            <person name="Chinwalla A."/>
            <person name="Delehaunty K."/>
            <person name="Dinkelacker I."/>
            <person name="Fulton L."/>
            <person name="Fulton R."/>
            <person name="Godfrey J."/>
            <person name="Minx P."/>
            <person name="Mitreva M."/>
            <person name="Roeseler W."/>
            <person name="Tian H."/>
            <person name="Witte H."/>
            <person name="Yang S.P."/>
            <person name="Wilson R.K."/>
            <person name="Sommer R.J."/>
        </authorList>
    </citation>
    <scope>NUCLEOTIDE SEQUENCE [LARGE SCALE GENOMIC DNA]</scope>
    <source>
        <strain evidence="5">PS312</strain>
    </source>
</reference>
<keyword evidence="5" id="KW-1185">Reference proteome</keyword>
<keyword evidence="3" id="KW-0732">Signal</keyword>
<dbReference type="Proteomes" id="UP000005239">
    <property type="component" value="Unassembled WGS sequence"/>
</dbReference>
<keyword evidence="2" id="KW-1133">Transmembrane helix</keyword>
<sequence>MRAPLLRLALLLAAAQYAEGSVCVLCENHLPKAESCNNCVNNTILTPNTNNIECVMTSIDKDKYQLLIGEDTEVEELICDRDFEAFEPISWFERRCEDGKNDKGEPVKICRAHGARVEKFNARKKPAKGKPMVYVVIAVTLTAIGGMGIGCVMIFKVIASKKRRDRRRRATRRENRDTPRDSERRNYLQKTHFGPLGALDDGRDEFMTDDLGMDKLPE</sequence>
<gene>
    <name evidence="4" type="primary">WBGene00283615</name>
</gene>
<feature type="chain" id="PRO_5043601823" evidence="3">
    <location>
        <begin position="21"/>
        <end position="218"/>
    </location>
</feature>
<evidence type="ECO:0000313" key="5">
    <source>
        <dbReference type="Proteomes" id="UP000005239"/>
    </source>
</evidence>
<accession>A0A8R1Z4B4</accession>
<feature type="signal peptide" evidence="3">
    <location>
        <begin position="1"/>
        <end position="20"/>
    </location>
</feature>
<organism evidence="4 5">
    <name type="scientific">Pristionchus pacificus</name>
    <name type="common">Parasitic nematode worm</name>
    <dbReference type="NCBI Taxonomy" id="54126"/>
    <lineage>
        <taxon>Eukaryota</taxon>
        <taxon>Metazoa</taxon>
        <taxon>Ecdysozoa</taxon>
        <taxon>Nematoda</taxon>
        <taxon>Chromadorea</taxon>
        <taxon>Rhabditida</taxon>
        <taxon>Rhabditina</taxon>
        <taxon>Diplogasteromorpha</taxon>
        <taxon>Diplogasteroidea</taxon>
        <taxon>Neodiplogasteridae</taxon>
        <taxon>Pristionchus</taxon>
    </lineage>
</organism>
<feature type="compositionally biased region" description="Basic and acidic residues" evidence="1">
    <location>
        <begin position="172"/>
        <end position="186"/>
    </location>
</feature>
<evidence type="ECO:0000256" key="3">
    <source>
        <dbReference type="SAM" id="SignalP"/>
    </source>
</evidence>
<accession>A0A2A6CEV1</accession>
<keyword evidence="2" id="KW-0472">Membrane</keyword>
<evidence type="ECO:0000313" key="4">
    <source>
        <dbReference type="EnsemblMetazoa" id="PPA45246.1"/>
    </source>
</evidence>
<reference evidence="4" key="2">
    <citation type="submission" date="2022-06" db="UniProtKB">
        <authorList>
            <consortium name="EnsemblMetazoa"/>
        </authorList>
    </citation>
    <scope>IDENTIFICATION</scope>
    <source>
        <strain evidence="4">PS312</strain>
    </source>
</reference>
<feature type="region of interest" description="Disordered" evidence="1">
    <location>
        <begin position="165"/>
        <end position="218"/>
    </location>
</feature>
<evidence type="ECO:0000256" key="2">
    <source>
        <dbReference type="SAM" id="Phobius"/>
    </source>
</evidence>
<dbReference type="AlphaFoldDB" id="A0A2A6CEV1"/>
<name>A0A2A6CEV1_PRIPA</name>